<dbReference type="PANTHER" id="PTHR23131">
    <property type="entry name" value="ENDORIBONUCLEASE LACTB2"/>
    <property type="match status" value="1"/>
</dbReference>
<feature type="domain" description="Metallo-beta-lactamase" evidence="1">
    <location>
        <begin position="37"/>
        <end position="256"/>
    </location>
</feature>
<gene>
    <name evidence="2" type="ORF">IOQ59_07860</name>
</gene>
<comment type="caution">
    <text evidence="2">The sequence shown here is derived from an EMBL/GenBank/DDBJ whole genome shotgun (WGS) entry which is preliminary data.</text>
</comment>
<dbReference type="PANTHER" id="PTHR23131:SF4">
    <property type="entry name" value="METALLO-BETA-LACTAMASE SUPERFAMILY POTEIN"/>
    <property type="match status" value="1"/>
</dbReference>
<dbReference type="AlphaFoldDB" id="A0A8J7K9T9"/>
<dbReference type="InterPro" id="IPR001279">
    <property type="entry name" value="Metallo-B-lactamas"/>
</dbReference>
<name>A0A8J7K9T9_9GAMM</name>
<dbReference type="SMART" id="SM00849">
    <property type="entry name" value="Lactamase_B"/>
    <property type="match status" value="1"/>
</dbReference>
<dbReference type="RefSeq" id="WP_193952717.1">
    <property type="nucleotide sequence ID" value="NZ_JADEYS010000006.1"/>
</dbReference>
<proteinExistence type="predicted"/>
<accession>A0A8J7K9T9</accession>
<dbReference type="InterPro" id="IPR050662">
    <property type="entry name" value="Sec-metab_biosynth-thioest"/>
</dbReference>
<evidence type="ECO:0000313" key="3">
    <source>
        <dbReference type="Proteomes" id="UP000640333"/>
    </source>
</evidence>
<dbReference type="Proteomes" id="UP000640333">
    <property type="component" value="Unassembled WGS sequence"/>
</dbReference>
<evidence type="ECO:0000313" key="2">
    <source>
        <dbReference type="EMBL" id="MBE9397171.1"/>
    </source>
</evidence>
<reference evidence="2" key="1">
    <citation type="submission" date="2020-10" db="EMBL/GenBank/DDBJ databases">
        <title>Bacterium isolated from coastal waters sediment.</title>
        <authorList>
            <person name="Chen R.-J."/>
            <person name="Lu D.-C."/>
            <person name="Zhu K.-L."/>
            <person name="Du Z.-J."/>
        </authorList>
    </citation>
    <scope>NUCLEOTIDE SEQUENCE</scope>
    <source>
        <strain evidence="2">N1Y112</strain>
    </source>
</reference>
<dbReference type="InterPro" id="IPR036388">
    <property type="entry name" value="WH-like_DNA-bd_sf"/>
</dbReference>
<protein>
    <submittedName>
        <fullName evidence="2">MBL fold metallo-hydrolase</fullName>
    </submittedName>
</protein>
<dbReference type="Pfam" id="PF00753">
    <property type="entry name" value="Lactamase_B"/>
    <property type="match status" value="1"/>
</dbReference>
<sequence length="343" mass="38282">MNAVVAADFDTPAKGAVVEIAPGILWLRMPLPFELDHINLYLLADGDGWVAIDCGIAGPQTEQVWESVFDEHLQGKPVTRVIATHSHVDHLGAAGWLCRYWDAPLLITRPEYDFATHFLAEAHAPEPEEQVDRVQFFHHMGMDAKKATTLLDISGSIAGLFDVLPQDPQWLSHGMSLSIAGERWQVIVSEGHTIAHASLYCADKGVLISGDQVLPRISSNVSTRAQDPDGNPLNHWLGSLDALKILPNDTLVLPSHEYPFFGLHRRLDQLTEGHIETLDLLLQSCADARNVMQLVEILYPRKLSIFDLFLGGGECLAHLNYLLAEQKIERWLDENDVHQYRCI</sequence>
<organism evidence="2 3">
    <name type="scientific">Pontibacterium sinense</name>
    <dbReference type="NCBI Taxonomy" id="2781979"/>
    <lineage>
        <taxon>Bacteria</taxon>
        <taxon>Pseudomonadati</taxon>
        <taxon>Pseudomonadota</taxon>
        <taxon>Gammaproteobacteria</taxon>
        <taxon>Oceanospirillales</taxon>
        <taxon>Oceanospirillaceae</taxon>
        <taxon>Pontibacterium</taxon>
    </lineage>
</organism>
<dbReference type="Gene3D" id="1.10.10.10">
    <property type="entry name" value="Winged helix-like DNA-binding domain superfamily/Winged helix DNA-binding domain"/>
    <property type="match status" value="1"/>
</dbReference>
<dbReference type="EMBL" id="JADEYS010000006">
    <property type="protein sequence ID" value="MBE9397171.1"/>
    <property type="molecule type" value="Genomic_DNA"/>
</dbReference>
<dbReference type="InterPro" id="IPR036866">
    <property type="entry name" value="RibonucZ/Hydroxyglut_hydro"/>
</dbReference>
<keyword evidence="3" id="KW-1185">Reference proteome</keyword>
<dbReference type="SUPFAM" id="SSF56281">
    <property type="entry name" value="Metallo-hydrolase/oxidoreductase"/>
    <property type="match status" value="1"/>
</dbReference>
<dbReference type="Gene3D" id="3.60.15.10">
    <property type="entry name" value="Ribonuclease Z/Hydroxyacylglutathione hydrolase-like"/>
    <property type="match status" value="1"/>
</dbReference>
<evidence type="ECO:0000259" key="1">
    <source>
        <dbReference type="SMART" id="SM00849"/>
    </source>
</evidence>